<gene>
    <name evidence="1" type="ORF">NM208_g13013</name>
</gene>
<evidence type="ECO:0000313" key="2">
    <source>
        <dbReference type="Proteomes" id="UP001148629"/>
    </source>
</evidence>
<protein>
    <submittedName>
        <fullName evidence="1">Uncharacterized protein</fullName>
    </submittedName>
</protein>
<name>A0ACC1RLV5_9HYPO</name>
<proteinExistence type="predicted"/>
<organism evidence="1 2">
    <name type="scientific">Fusarium decemcellulare</name>
    <dbReference type="NCBI Taxonomy" id="57161"/>
    <lineage>
        <taxon>Eukaryota</taxon>
        <taxon>Fungi</taxon>
        <taxon>Dikarya</taxon>
        <taxon>Ascomycota</taxon>
        <taxon>Pezizomycotina</taxon>
        <taxon>Sordariomycetes</taxon>
        <taxon>Hypocreomycetidae</taxon>
        <taxon>Hypocreales</taxon>
        <taxon>Nectriaceae</taxon>
        <taxon>Fusarium</taxon>
        <taxon>Fusarium decemcellulare species complex</taxon>
    </lineage>
</organism>
<dbReference type="EMBL" id="JANRMS010002525">
    <property type="protein sequence ID" value="KAJ3522081.1"/>
    <property type="molecule type" value="Genomic_DNA"/>
</dbReference>
<dbReference type="Proteomes" id="UP001148629">
    <property type="component" value="Unassembled WGS sequence"/>
</dbReference>
<accession>A0ACC1RLV5</accession>
<reference evidence="1" key="1">
    <citation type="submission" date="2022-08" db="EMBL/GenBank/DDBJ databases">
        <title>Genome Sequence of Fusarium decemcellulare.</title>
        <authorList>
            <person name="Buettner E."/>
        </authorList>
    </citation>
    <scope>NUCLEOTIDE SEQUENCE</scope>
    <source>
        <strain evidence="1">Babe19</strain>
    </source>
</reference>
<evidence type="ECO:0000313" key="1">
    <source>
        <dbReference type="EMBL" id="KAJ3522081.1"/>
    </source>
</evidence>
<comment type="caution">
    <text evidence="1">The sequence shown here is derived from an EMBL/GenBank/DDBJ whole genome shotgun (WGS) entry which is preliminary data.</text>
</comment>
<sequence length="272" mass="31183">MDNPRSSSTVVTICGWLSDEDLNLIGNLGLPDPYHWTNMMFWTQEMQWKYDAEDTDIGTLRLRFIRPHCVLCTRSCPEVGLGDEENPHRPIVLPCGHIIGHDCYDELYTRYKEGTGPATCPFFIPDDDGHMADKCRACLVKDLVVQWSEEAFLHSDKDSIWASCSGIHGIEDWHMTPVREDFDFGDEVVKNENTLLELFLTTPEPLRPSGTGHFPLTTRVHYWTRTDGHDYNATLDGIPEDEEEPDEESKEDKKKGDVDPFEAFMPPHIPLW</sequence>
<keyword evidence="2" id="KW-1185">Reference proteome</keyword>